<feature type="compositionally biased region" description="Low complexity" evidence="1">
    <location>
        <begin position="1015"/>
        <end position="1033"/>
    </location>
</feature>
<evidence type="ECO:0000256" key="1">
    <source>
        <dbReference type="SAM" id="MobiDB-lite"/>
    </source>
</evidence>
<feature type="compositionally biased region" description="Low complexity" evidence="1">
    <location>
        <begin position="293"/>
        <end position="313"/>
    </location>
</feature>
<gene>
    <name evidence="2" type="ORF">LshimejAT787_1300020</name>
</gene>
<feature type="region of interest" description="Disordered" evidence="1">
    <location>
        <begin position="605"/>
        <end position="636"/>
    </location>
</feature>
<feature type="region of interest" description="Disordered" evidence="1">
    <location>
        <begin position="38"/>
        <end position="449"/>
    </location>
</feature>
<feature type="compositionally biased region" description="Basic and acidic residues" evidence="1">
    <location>
        <begin position="942"/>
        <end position="952"/>
    </location>
</feature>
<feature type="compositionally biased region" description="Low complexity" evidence="1">
    <location>
        <begin position="1372"/>
        <end position="1389"/>
    </location>
</feature>
<feature type="compositionally biased region" description="Low complexity" evidence="1">
    <location>
        <begin position="77"/>
        <end position="105"/>
    </location>
</feature>
<feature type="compositionally biased region" description="Low complexity" evidence="1">
    <location>
        <begin position="982"/>
        <end position="994"/>
    </location>
</feature>
<name>A0A9P3PWV8_LYOSH</name>
<feature type="compositionally biased region" description="Polar residues" evidence="1">
    <location>
        <begin position="367"/>
        <end position="386"/>
    </location>
</feature>
<feature type="region of interest" description="Disordered" evidence="1">
    <location>
        <begin position="765"/>
        <end position="861"/>
    </location>
</feature>
<feature type="compositionally biased region" description="Basic and acidic residues" evidence="1">
    <location>
        <begin position="206"/>
        <end position="228"/>
    </location>
</feature>
<organism evidence="2 3">
    <name type="scientific">Lyophyllum shimeji</name>
    <name type="common">Hon-shimeji</name>
    <name type="synonym">Tricholoma shimeji</name>
    <dbReference type="NCBI Taxonomy" id="47721"/>
    <lineage>
        <taxon>Eukaryota</taxon>
        <taxon>Fungi</taxon>
        <taxon>Dikarya</taxon>
        <taxon>Basidiomycota</taxon>
        <taxon>Agaricomycotina</taxon>
        <taxon>Agaricomycetes</taxon>
        <taxon>Agaricomycetidae</taxon>
        <taxon>Agaricales</taxon>
        <taxon>Tricholomatineae</taxon>
        <taxon>Lyophyllaceae</taxon>
        <taxon>Lyophyllum</taxon>
    </lineage>
</organism>
<feature type="compositionally biased region" description="Low complexity" evidence="1">
    <location>
        <begin position="1403"/>
        <end position="1416"/>
    </location>
</feature>
<feature type="compositionally biased region" description="Low complexity" evidence="1">
    <location>
        <begin position="394"/>
        <end position="406"/>
    </location>
</feature>
<sequence>MDADEESKGSESMSRVGLVGKVGTNMIYSGKMPQRIYPESLHNCTTPPLGSGEEKQALHYTQRNIRKSDTTNMPTPSSSQAATTNTGTTTTSSTATTTTTNAHPTSRNRVPSSSTTRSNISAPTSPSTAPRAPNPSLTSSQNAPPPTSVSPSALSTSTSPSSPRPLDMRRLLAKPAPPYARAHQGSGSESEGTGGYTLSDGGGVSRRRERDREKEERRERQREIERALRQISFDKGAPLDLSLEQPFERTLERSRSRTRSEGTSEIEHGNYKEKDGKDAKEKRPRNVLRRRPSTAAATSSTAAAKAQSTPTASRPTSSHLTASPAHTSSGLRSPLPPLSPRSPLTPSILPAGSPAGSAPASPGRPTTAPSPRSPGFNTSQTQSSRPRNGGDGGSTPTRTGRSTSASLAGSKTQVPTLGYAPQHRNLQEKEGSTTPSVRVTDVDPGRASRRVHGKSPFCLGFFLNRFFFFTAVWWFRLCFSFVFASARLHVFLAPCSHSLHLTICRALRLVRGHPLPSSPLPSHSSSPSLSPSPSPTPSRSHSPSFRSPHHHPHHLSSAIASTRSPASSRSSSRTRPAPTSPEPDTKGLTPAAAVVAAYKRQTALREAAEEAAQGDYNEDAATHASSHPPAPPLVAQGRVASEPGQQYGSVGRAAGGSLTASESVMSRLSFGFPEDGSGAGFDVIEKVVVRGQALEKPAKRPHTSPTKETKPDAEQDEEEGSPRAPYYTVFGSSSGRVVAVGGPDEHNHLPWDISLGLSSGLGSLGRRSTMNATSSSSAGGLKTLTRKVSGRFRRAASGTGGESEREFEAGKQRGASLGGPREREMLRGRPSLQERPSTSAAAGLGRLGTRASMAAPGRADRKSLRLSIDKFPEEARVLTQENAREKELEKEKEHHVLKSTKSGSPASGSPASGNTPMHSPSTTSGGGSKIWKLMKRISTGGLREKYGQHDAEAPPVPALPKEYATATKSMEEKHSMSATKTPASGHSPSSSAGAPGAGFGKSVRKKASLVLGVGSPSTSTSTKPLPSPSTLPRSPHPSETKAPVVRPSPPTSNARPSTTTRSSSPNSSDVASARFFGTGCKQSASAHSSASSLLPEDVPPMPKLSMVGQHIIPPSELGRIHSDEGHGGSEESSHQQQAREQQRPQQHQKTQSRSQSQSQSGSHNPLKKLKLVLPQIPSPTKQPRQSDEWMIVQTPAVELASLPLPPRRDQDSQQRRVRSDTNTPTPNASWSGRSSGMLGEVGQHIRTEELDWERMWSAESGAGRAEMDGLEEDDAESPIIPMFSTAGAINTFSPRRTSTDTKRSRPSPSSQSASGPVSPGSSSHHPVHHHPRQLKELQIQSAHEPPPRPSRSTQRPPPPSGTKSMPTSPTKSPAHASVPPLASVVPASVGSTSNSGANPNRRSTGGHSTASTATITNLRRRSSSYLTMTPPSSPPRTMTFREIGSDGPSIVLSEQEKAKRWDDLLERSARAGGTLHLDIGGRSGEHGLRSDRLRFSEISEVVSL</sequence>
<comment type="caution">
    <text evidence="2">The sequence shown here is derived from an EMBL/GenBank/DDBJ whole genome shotgun (WGS) entry which is preliminary data.</text>
</comment>
<feature type="compositionally biased region" description="Basic and acidic residues" evidence="1">
    <location>
        <begin position="1206"/>
        <end position="1219"/>
    </location>
</feature>
<feature type="region of interest" description="Disordered" evidence="1">
    <location>
        <begin position="1252"/>
        <end position="1436"/>
    </location>
</feature>
<feature type="compositionally biased region" description="Basic residues" evidence="1">
    <location>
        <begin position="282"/>
        <end position="292"/>
    </location>
</feature>
<feature type="compositionally biased region" description="Low complexity" evidence="1">
    <location>
        <begin position="537"/>
        <end position="546"/>
    </location>
</feature>
<feature type="compositionally biased region" description="Low complexity" evidence="1">
    <location>
        <begin position="1051"/>
        <end position="1072"/>
    </location>
</feature>
<feature type="compositionally biased region" description="Low complexity" evidence="1">
    <location>
        <begin position="837"/>
        <end position="852"/>
    </location>
</feature>
<feature type="compositionally biased region" description="Basic and acidic residues" evidence="1">
    <location>
        <begin position="1118"/>
        <end position="1133"/>
    </location>
</feature>
<feature type="compositionally biased region" description="Basic and acidic residues" evidence="1">
    <location>
        <begin position="802"/>
        <end position="811"/>
    </location>
</feature>
<feature type="compositionally biased region" description="Low complexity" evidence="1">
    <location>
        <begin position="1083"/>
        <end position="1092"/>
    </location>
</feature>
<feature type="compositionally biased region" description="Low complexity" evidence="1">
    <location>
        <begin position="1427"/>
        <end position="1436"/>
    </location>
</feature>
<proteinExistence type="predicted"/>
<feature type="compositionally biased region" description="Polar residues" evidence="1">
    <location>
        <begin position="314"/>
        <end position="326"/>
    </location>
</feature>
<feature type="compositionally biased region" description="Polar residues" evidence="1">
    <location>
        <begin position="914"/>
        <end position="923"/>
    </location>
</feature>
<feature type="compositionally biased region" description="Polar residues" evidence="1">
    <location>
        <begin position="1361"/>
        <end position="1371"/>
    </location>
</feature>
<feature type="region of interest" description="Disordered" evidence="1">
    <location>
        <begin position="516"/>
        <end position="589"/>
    </location>
</feature>
<dbReference type="Proteomes" id="UP001063166">
    <property type="component" value="Unassembled WGS sequence"/>
</dbReference>
<feature type="compositionally biased region" description="Polar residues" evidence="1">
    <location>
        <begin position="1221"/>
        <end position="1234"/>
    </location>
</feature>
<feature type="compositionally biased region" description="Polar residues" evidence="1">
    <location>
        <begin position="766"/>
        <end position="778"/>
    </location>
</feature>
<feature type="compositionally biased region" description="Basic residues" evidence="1">
    <location>
        <begin position="784"/>
        <end position="794"/>
    </location>
</feature>
<feature type="region of interest" description="Disordered" evidence="1">
    <location>
        <begin position="694"/>
        <end position="729"/>
    </location>
</feature>
<feature type="compositionally biased region" description="Low complexity" evidence="1">
    <location>
        <begin position="555"/>
        <end position="577"/>
    </location>
</feature>
<keyword evidence="3" id="KW-1185">Reference proteome</keyword>
<reference evidence="2" key="1">
    <citation type="submission" date="2022-07" db="EMBL/GenBank/DDBJ databases">
        <title>The genome of Lyophyllum shimeji provides insight into the initial evolution of ectomycorrhizal fungal genome.</title>
        <authorList>
            <person name="Kobayashi Y."/>
            <person name="Shibata T."/>
            <person name="Hirakawa H."/>
            <person name="Shigenobu S."/>
            <person name="Nishiyama T."/>
            <person name="Yamada A."/>
            <person name="Hasebe M."/>
            <person name="Kawaguchi M."/>
        </authorList>
    </citation>
    <scope>NUCLEOTIDE SEQUENCE</scope>
    <source>
        <strain evidence="2">AT787</strain>
    </source>
</reference>
<dbReference type="OrthoDB" id="3364707at2759"/>
<feature type="compositionally biased region" description="Low complexity" evidence="1">
    <location>
        <begin position="118"/>
        <end position="136"/>
    </location>
</feature>
<feature type="compositionally biased region" description="Basic and acidic residues" evidence="1">
    <location>
        <begin position="877"/>
        <end position="896"/>
    </location>
</feature>
<dbReference type="EMBL" id="BRPK01000013">
    <property type="protein sequence ID" value="GLB43101.1"/>
    <property type="molecule type" value="Genomic_DNA"/>
</dbReference>
<feature type="compositionally biased region" description="Gly residues" evidence="1">
    <location>
        <begin position="192"/>
        <end position="204"/>
    </location>
</feature>
<evidence type="ECO:0000313" key="3">
    <source>
        <dbReference type="Proteomes" id="UP001063166"/>
    </source>
</evidence>
<feature type="compositionally biased region" description="Low complexity" evidence="1">
    <location>
        <begin position="902"/>
        <end position="913"/>
    </location>
</feature>
<feature type="compositionally biased region" description="Polar residues" evidence="1">
    <location>
        <begin position="107"/>
        <end position="117"/>
    </location>
</feature>
<feature type="compositionally biased region" description="Low complexity" evidence="1">
    <location>
        <begin position="341"/>
        <end position="363"/>
    </location>
</feature>
<feature type="compositionally biased region" description="Low complexity" evidence="1">
    <location>
        <begin position="1306"/>
        <end position="1324"/>
    </location>
</feature>
<feature type="compositionally biased region" description="Low complexity" evidence="1">
    <location>
        <begin position="1134"/>
        <end position="1162"/>
    </location>
</feature>
<feature type="compositionally biased region" description="Low complexity" evidence="1">
    <location>
        <begin position="149"/>
        <end position="165"/>
    </location>
</feature>
<feature type="compositionally biased region" description="Polar residues" evidence="1">
    <location>
        <begin position="1390"/>
        <end position="1402"/>
    </location>
</feature>
<feature type="compositionally biased region" description="Polar residues" evidence="1">
    <location>
        <begin position="1287"/>
        <end position="1296"/>
    </location>
</feature>
<accession>A0A9P3PWV8</accession>
<feature type="region of interest" description="Disordered" evidence="1">
    <location>
        <begin position="877"/>
        <end position="1239"/>
    </location>
</feature>
<evidence type="ECO:0000313" key="2">
    <source>
        <dbReference type="EMBL" id="GLB43101.1"/>
    </source>
</evidence>
<protein>
    <submittedName>
        <fullName evidence="2">Uncharacterized protein</fullName>
    </submittedName>
</protein>
<feature type="compositionally biased region" description="Basic and acidic residues" evidence="1">
    <location>
        <begin position="246"/>
        <end position="281"/>
    </location>
</feature>
<feature type="region of interest" description="Disordered" evidence="1">
    <location>
        <begin position="1"/>
        <end position="20"/>
    </location>
</feature>
<feature type="compositionally biased region" description="Low complexity" evidence="1">
    <location>
        <begin position="520"/>
        <end position="529"/>
    </location>
</feature>